<evidence type="ECO:0000256" key="4">
    <source>
        <dbReference type="SAM" id="MobiDB-lite"/>
    </source>
</evidence>
<keyword evidence="8" id="KW-1185">Reference proteome</keyword>
<comment type="caution">
    <text evidence="7">The sequence shown here is derived from an EMBL/GenBank/DDBJ whole genome shotgun (WGS) entry which is preliminary data.</text>
</comment>
<name>A0ABR3UIW9_9PLEO</name>
<dbReference type="PANTHER" id="PTHR47424">
    <property type="entry name" value="REGULATORY PROTEIN GAL4"/>
    <property type="match status" value="1"/>
</dbReference>
<feature type="region of interest" description="Disordered" evidence="4">
    <location>
        <begin position="375"/>
        <end position="394"/>
    </location>
</feature>
<evidence type="ECO:0000256" key="3">
    <source>
        <dbReference type="ARBA" id="ARBA00023242"/>
    </source>
</evidence>
<accession>A0ABR3UIW9</accession>
<evidence type="ECO:0000313" key="7">
    <source>
        <dbReference type="EMBL" id="KAL1796425.1"/>
    </source>
</evidence>
<feature type="chain" id="PRO_5046381952" description="Xylanolytic transcriptional activator regulatory domain-containing protein" evidence="5">
    <location>
        <begin position="28"/>
        <end position="410"/>
    </location>
</feature>
<reference evidence="7 8" key="1">
    <citation type="submission" date="2024-09" db="EMBL/GenBank/DDBJ databases">
        <title>T2T genomes of carrot and Alternaria dauci and their utility for understanding host-pathogen interaction during carrot leaf blight disease.</title>
        <authorList>
            <person name="Liu W."/>
            <person name="Xu S."/>
            <person name="Ou C."/>
            <person name="Liu X."/>
            <person name="Zhuang F."/>
            <person name="Deng X.W."/>
        </authorList>
    </citation>
    <scope>NUCLEOTIDE SEQUENCE [LARGE SCALE GENOMIC DNA]</scope>
    <source>
        <strain evidence="7 8">A2016</strain>
    </source>
</reference>
<dbReference type="Proteomes" id="UP001578633">
    <property type="component" value="Chromosome 4"/>
</dbReference>
<keyword evidence="2" id="KW-0804">Transcription</keyword>
<dbReference type="RefSeq" id="XP_069307009.1">
    <property type="nucleotide sequence ID" value="XM_069451118.1"/>
</dbReference>
<evidence type="ECO:0000313" key="8">
    <source>
        <dbReference type="Proteomes" id="UP001578633"/>
    </source>
</evidence>
<organism evidence="7 8">
    <name type="scientific">Alternaria dauci</name>
    <dbReference type="NCBI Taxonomy" id="48095"/>
    <lineage>
        <taxon>Eukaryota</taxon>
        <taxon>Fungi</taxon>
        <taxon>Dikarya</taxon>
        <taxon>Ascomycota</taxon>
        <taxon>Pezizomycotina</taxon>
        <taxon>Dothideomycetes</taxon>
        <taxon>Pleosporomycetidae</taxon>
        <taxon>Pleosporales</taxon>
        <taxon>Pleosporineae</taxon>
        <taxon>Pleosporaceae</taxon>
        <taxon>Alternaria</taxon>
        <taxon>Alternaria sect. Porri</taxon>
    </lineage>
</organism>
<dbReference type="SMART" id="SM00906">
    <property type="entry name" value="Fungal_trans"/>
    <property type="match status" value="1"/>
</dbReference>
<evidence type="ECO:0000256" key="1">
    <source>
        <dbReference type="ARBA" id="ARBA00023015"/>
    </source>
</evidence>
<proteinExistence type="predicted"/>
<dbReference type="InterPro" id="IPR051127">
    <property type="entry name" value="Fungal_SecMet_Regulators"/>
</dbReference>
<dbReference type="PANTHER" id="PTHR47424:SF6">
    <property type="entry name" value="PROLINE UTILIZATION TRANS-ACTIVATOR"/>
    <property type="match status" value="1"/>
</dbReference>
<dbReference type="EMBL" id="JBHGVX010000004">
    <property type="protein sequence ID" value="KAL1796425.1"/>
    <property type="molecule type" value="Genomic_DNA"/>
</dbReference>
<dbReference type="Pfam" id="PF04082">
    <property type="entry name" value="Fungal_trans"/>
    <property type="match status" value="1"/>
</dbReference>
<sequence>MHHHNVGQKSSSWLLIGLAARMAITMGMHRDSSNLQFAPIERNVRRQVWWSIYIFEKILCGILGRPTGIDDREVAMKVPDAPTLEQTPITALFLHLCSDLASLSYRIRQRAYFDKTSSEERSPTLAVAMTLLRECDNFYAKIPLHMSLEAVPGATDSRVMILLLHIYYYYTRCVISRDFLIQKVESNVCFLENKELPTSEDWQSTLILAEDCVESVHKSLQCITIGIDLGIFDIIGYSWLDFFFVFHAILVVCADFLARPKGQTDSPKDIERKATVCTVLEHVRVMQQKLSPTYKTLGRIALQFARITGVVQESDSPTVQDAPADASLESVVHMAHEENQDQAGMLDIGGDWYTDATADLGLDFFDLGQATHPGAFSIMDPPTRSENAGDSTGDVVDEWTDRALKGMHTL</sequence>
<evidence type="ECO:0000259" key="6">
    <source>
        <dbReference type="SMART" id="SM00906"/>
    </source>
</evidence>
<evidence type="ECO:0000256" key="2">
    <source>
        <dbReference type="ARBA" id="ARBA00023163"/>
    </source>
</evidence>
<feature type="domain" description="Xylanolytic transcriptional activator regulatory" evidence="6">
    <location>
        <begin position="12"/>
        <end position="85"/>
    </location>
</feature>
<protein>
    <recommendedName>
        <fullName evidence="6">Xylanolytic transcriptional activator regulatory domain-containing protein</fullName>
    </recommendedName>
</protein>
<gene>
    <name evidence="7" type="ORF">ACET3X_004965</name>
</gene>
<keyword evidence="3" id="KW-0539">Nucleus</keyword>
<dbReference type="InterPro" id="IPR007219">
    <property type="entry name" value="XnlR_reg_dom"/>
</dbReference>
<evidence type="ECO:0000256" key="5">
    <source>
        <dbReference type="SAM" id="SignalP"/>
    </source>
</evidence>
<feature type="signal peptide" evidence="5">
    <location>
        <begin position="1"/>
        <end position="27"/>
    </location>
</feature>
<dbReference type="GeneID" id="96085287"/>
<dbReference type="CDD" id="cd12148">
    <property type="entry name" value="fungal_TF_MHR"/>
    <property type="match status" value="1"/>
</dbReference>
<keyword evidence="1" id="KW-0805">Transcription regulation</keyword>
<keyword evidence="5" id="KW-0732">Signal</keyword>